<dbReference type="Proteomes" id="UP000295497">
    <property type="component" value="Chromosome"/>
</dbReference>
<evidence type="ECO:0000313" key="5">
    <source>
        <dbReference type="Proteomes" id="UP000295497"/>
    </source>
</evidence>
<dbReference type="Gene3D" id="2.60.120.1440">
    <property type="match status" value="1"/>
</dbReference>
<feature type="region of interest" description="Disordered" evidence="1">
    <location>
        <begin position="771"/>
        <end position="822"/>
    </location>
</feature>
<keyword evidence="2" id="KW-0812">Transmembrane</keyword>
<dbReference type="PANTHER" id="PTHR30273">
    <property type="entry name" value="PERIPLASMIC SIGNAL SENSOR AND SIGMA FACTOR ACTIVATOR FECR-RELATED"/>
    <property type="match status" value="1"/>
</dbReference>
<protein>
    <recommendedName>
        <fullName evidence="3">FecR protein domain-containing protein</fullName>
    </recommendedName>
</protein>
<dbReference type="InterPro" id="IPR012373">
    <property type="entry name" value="Ferrdict_sens_TM"/>
</dbReference>
<feature type="compositionally biased region" description="Basic residues" evidence="1">
    <location>
        <begin position="302"/>
        <end position="333"/>
    </location>
</feature>
<keyword evidence="2" id="KW-1133">Transmembrane helix</keyword>
<name>A0A4P2QHG3_SORCE</name>
<feature type="compositionally biased region" description="Low complexity" evidence="1">
    <location>
        <begin position="283"/>
        <end position="301"/>
    </location>
</feature>
<evidence type="ECO:0000313" key="4">
    <source>
        <dbReference type="EMBL" id="AUX29026.1"/>
    </source>
</evidence>
<dbReference type="InterPro" id="IPR006860">
    <property type="entry name" value="FecR"/>
</dbReference>
<dbReference type="EMBL" id="CP012672">
    <property type="protein sequence ID" value="AUX29026.1"/>
    <property type="molecule type" value="Genomic_DNA"/>
</dbReference>
<evidence type="ECO:0000259" key="3">
    <source>
        <dbReference type="Pfam" id="PF04773"/>
    </source>
</evidence>
<organism evidence="4 5">
    <name type="scientific">Sorangium cellulosum</name>
    <name type="common">Polyangium cellulosum</name>
    <dbReference type="NCBI Taxonomy" id="56"/>
    <lineage>
        <taxon>Bacteria</taxon>
        <taxon>Pseudomonadati</taxon>
        <taxon>Myxococcota</taxon>
        <taxon>Polyangia</taxon>
        <taxon>Polyangiales</taxon>
        <taxon>Polyangiaceae</taxon>
        <taxon>Sorangium</taxon>
    </lineage>
</organism>
<sequence>MKQDDVDATPEDRADAPGVEASLRALVEQPVPPLPRAQARYLQQRIAGRIDQLAAEGVERRGRFARRKRAALAAAALAAALAVSVAGVLIGVRARDASPTAAQVTALQGSVEIAAGDATRSPPSLALVPLTSDEELRTGEGARAKASLATGATVEVGPSTRVRFAPVGTARDRLGDVVTLDQGRIAVEVPPLPAGVTLSVRTLDAVVTVHGTRFSVERKPGAAGEPAETRVSVTEGRVAVHSDAVERSLRPGETWSSRDEERGADRPAEGGRATRRRRRAGRSRTAQPARAARAAGPARAARGSRARRATRARRRRGARSRPRTRCSRARWRRGGAGSRAGRSSGSTASSAATRTRRSPRSPAWSACARSRCSATRNGRRRRRAGTSGTTRRASGARRPRPSRAPAALARERPRAAPCRFLTNPCLLSAPPATSTSFEALTAPASGFAGGGRGRACFRAGRIPMRSFALKGWLCGGLLSLAIVGPACTVLGTGDAGSNVVSGGDDCAPSDEGGSAPAPSFPGSGTSGAGAPISADLDPLSCGASGRGIPVDGTAQVDCYYTNSNPTTPMAFVERVVEIAESEELVHVRLTLNPAFVDNTYGETAIGWGGEEQPEQQPAPGPGGGPKPKGHKGHTFKDLVGSDKAQFQMTDGRGELVLDFFVDYISADETEPSGYGSLGVLGGEGKMLLGDAGAVVAATTSLDRDLNACGYGGYVVDSPETDESYAPNPQAPGWDYRVVYDVWVSASAFGAAGFGDATISYVHASPSKYPSDTLTVTPGPCPPTTCEGEDPPAGDGGGDPGEEPGGDVECKKSGGECKANSDCCSDSDACLTGVCQPFEVPR</sequence>
<feature type="compositionally biased region" description="Basic residues" evidence="1">
    <location>
        <begin position="273"/>
        <end position="282"/>
    </location>
</feature>
<feature type="compositionally biased region" description="Low complexity" evidence="1">
    <location>
        <begin position="360"/>
        <end position="376"/>
    </location>
</feature>
<feature type="transmembrane region" description="Helical" evidence="2">
    <location>
        <begin position="70"/>
        <end position="92"/>
    </location>
</feature>
<reference evidence="4 5" key="1">
    <citation type="submission" date="2015-09" db="EMBL/GenBank/DDBJ databases">
        <title>Sorangium comparison.</title>
        <authorList>
            <person name="Zaburannyi N."/>
            <person name="Bunk B."/>
            <person name="Overmann J."/>
            <person name="Mueller R."/>
        </authorList>
    </citation>
    <scope>NUCLEOTIDE SEQUENCE [LARGE SCALE GENOMIC DNA]</scope>
    <source>
        <strain evidence="4 5">So ce836</strain>
    </source>
</reference>
<dbReference type="PANTHER" id="PTHR30273:SF2">
    <property type="entry name" value="PROTEIN FECR"/>
    <property type="match status" value="1"/>
</dbReference>
<feature type="compositionally biased region" description="Basic and acidic residues" evidence="1">
    <location>
        <begin position="238"/>
        <end position="269"/>
    </location>
</feature>
<proteinExistence type="predicted"/>
<dbReference type="GO" id="GO:0016989">
    <property type="term" value="F:sigma factor antagonist activity"/>
    <property type="evidence" value="ECO:0007669"/>
    <property type="project" value="TreeGrafter"/>
</dbReference>
<keyword evidence="2" id="KW-0472">Membrane</keyword>
<evidence type="ECO:0000256" key="2">
    <source>
        <dbReference type="SAM" id="Phobius"/>
    </source>
</evidence>
<evidence type="ECO:0000256" key="1">
    <source>
        <dbReference type="SAM" id="MobiDB-lite"/>
    </source>
</evidence>
<accession>A0A4P2QHG3</accession>
<feature type="region of interest" description="Disordered" evidence="1">
    <location>
        <begin position="237"/>
        <end position="411"/>
    </location>
</feature>
<feature type="region of interest" description="Disordered" evidence="1">
    <location>
        <begin position="603"/>
        <end position="633"/>
    </location>
</feature>
<gene>
    <name evidence="4" type="ORF">SOCE836_011110</name>
</gene>
<feature type="compositionally biased region" description="Low complexity" evidence="1">
    <location>
        <begin position="339"/>
        <end position="353"/>
    </location>
</feature>
<feature type="region of interest" description="Disordered" evidence="1">
    <location>
        <begin position="501"/>
        <end position="531"/>
    </location>
</feature>
<feature type="domain" description="FecR protein" evidence="3">
    <location>
        <begin position="135"/>
        <end position="238"/>
    </location>
</feature>
<dbReference type="Pfam" id="PF04773">
    <property type="entry name" value="FecR"/>
    <property type="match status" value="1"/>
</dbReference>
<dbReference type="AlphaFoldDB" id="A0A4P2QHG3"/>